<feature type="domain" description="4Fe-4S ferredoxin-type" evidence="7">
    <location>
        <begin position="142"/>
        <end position="172"/>
    </location>
</feature>
<keyword evidence="1" id="KW-0813">Transport</keyword>
<dbReference type="InterPro" id="IPR027631">
    <property type="entry name" value="Mono_FeFe_hydrog"/>
</dbReference>
<evidence type="ECO:0000256" key="2">
    <source>
        <dbReference type="ARBA" id="ARBA00022485"/>
    </source>
</evidence>
<dbReference type="AlphaFoldDB" id="A0A4V2QDD0"/>
<evidence type="ECO:0000256" key="3">
    <source>
        <dbReference type="ARBA" id="ARBA00022723"/>
    </source>
</evidence>
<dbReference type="PROSITE" id="PS51379">
    <property type="entry name" value="4FE4S_FER_2"/>
    <property type="match status" value="2"/>
</dbReference>
<dbReference type="Pfam" id="PF00037">
    <property type="entry name" value="Fer4"/>
    <property type="match status" value="2"/>
</dbReference>
<dbReference type="InterPro" id="IPR017896">
    <property type="entry name" value="4Fe4S_Fe-S-bd"/>
</dbReference>
<dbReference type="InterPro" id="IPR004108">
    <property type="entry name" value="Fe_hydrogenase_lsu_C"/>
</dbReference>
<evidence type="ECO:0000313" key="8">
    <source>
        <dbReference type="EMBL" id="TCL63797.1"/>
    </source>
</evidence>
<dbReference type="RefSeq" id="WP_132015319.1">
    <property type="nucleotide sequence ID" value="NZ_SLUN01000020.1"/>
</dbReference>
<dbReference type="Pfam" id="PF02906">
    <property type="entry name" value="Fe_hyd_lg_C"/>
    <property type="match status" value="1"/>
</dbReference>
<keyword evidence="2" id="KW-0004">4Fe-4S</keyword>
<name>A0A4V2QDD0_HYDET</name>
<proteinExistence type="predicted"/>
<comment type="caution">
    <text evidence="8">The sequence shown here is derived from an EMBL/GenBank/DDBJ whole genome shotgun (WGS) entry which is preliminary data.</text>
</comment>
<dbReference type="SUPFAM" id="SSF53920">
    <property type="entry name" value="Fe-only hydrogenase"/>
    <property type="match status" value="1"/>
</dbReference>
<dbReference type="Gene3D" id="3.40.950.10">
    <property type="entry name" value="Fe-only Hydrogenase (Larger Subunit), Chain L, domain 3"/>
    <property type="match status" value="1"/>
</dbReference>
<evidence type="ECO:0000256" key="5">
    <source>
        <dbReference type="ARBA" id="ARBA00023004"/>
    </source>
</evidence>
<evidence type="ECO:0000313" key="9">
    <source>
        <dbReference type="Proteomes" id="UP000295008"/>
    </source>
</evidence>
<protein>
    <submittedName>
        <fullName evidence="8">Ferredoxin hydrogenase large subunit</fullName>
    </submittedName>
</protein>
<dbReference type="GO" id="GO:0051539">
    <property type="term" value="F:4 iron, 4 sulfur cluster binding"/>
    <property type="evidence" value="ECO:0007669"/>
    <property type="project" value="UniProtKB-KW"/>
</dbReference>
<evidence type="ECO:0000256" key="4">
    <source>
        <dbReference type="ARBA" id="ARBA00022982"/>
    </source>
</evidence>
<dbReference type="Gene3D" id="3.30.70.20">
    <property type="match status" value="2"/>
</dbReference>
<dbReference type="SUPFAM" id="SSF54862">
    <property type="entry name" value="4Fe-4S ferredoxins"/>
    <property type="match status" value="1"/>
</dbReference>
<accession>A0A4V2QDD0</accession>
<keyword evidence="4" id="KW-0249">Electron transport</keyword>
<organism evidence="8 9">
    <name type="scientific">Hydrogenispora ethanolica</name>
    <dbReference type="NCBI Taxonomy" id="1082276"/>
    <lineage>
        <taxon>Bacteria</taxon>
        <taxon>Bacillati</taxon>
        <taxon>Bacillota</taxon>
        <taxon>Hydrogenispora</taxon>
    </lineage>
</organism>
<evidence type="ECO:0000256" key="6">
    <source>
        <dbReference type="ARBA" id="ARBA00023014"/>
    </source>
</evidence>
<dbReference type="PANTHER" id="PTHR42859">
    <property type="entry name" value="OXIDOREDUCTASE"/>
    <property type="match status" value="1"/>
</dbReference>
<keyword evidence="9" id="KW-1185">Reference proteome</keyword>
<evidence type="ECO:0000256" key="1">
    <source>
        <dbReference type="ARBA" id="ARBA00022448"/>
    </source>
</evidence>
<keyword evidence="3" id="KW-0479">Metal-binding</keyword>
<sequence>MPEKLSEITKIKRKMLTEVAALAFQNQLLAAVDSLPKKLTQDGLTNYRCCEYKERAILAQRIKLALGADLAAHKEQRLSEVAQAMLAAPVEAAEAGPAIAVIEESCDRCPIEKIVVTNACRNCVAHHCLNSCPKNAIEIVANRAYINKERCVECGICVKSCRFGAILELERPCSRSCAAGAIVPGESSTARINYDKCVECGACTVACPFGAIAARSDLLKVIRMLQGPEPVAALVAPSFIGQFGPLVEWGAFRAGLAKLGFAAVVSVACGAAKVAAEEGAEVFHKLQTGAGYVMNSCCPSFKKLVELRFPSLDDKVSGTESPMLKTARMVREEGGSPAMKCVFIGPCLAKKGEAAREGRGAIAAVLTFEELAVMLVASGINLAEFSRESAAQERLPADGVNFCAAGGVGNAIKAELLRQGKVAEGQFRVRSAAGIAQCIELLQQAARNGLEADFVEGMGCAGGCLSGPGTLVEAKAAGRALSRFLAK</sequence>
<dbReference type="PANTHER" id="PTHR42859:SF10">
    <property type="entry name" value="DIMETHYLSULFOXIDE REDUCTASE CHAIN B"/>
    <property type="match status" value="1"/>
</dbReference>
<dbReference type="PROSITE" id="PS00198">
    <property type="entry name" value="4FE4S_FER_1"/>
    <property type="match status" value="1"/>
</dbReference>
<reference evidence="8 9" key="1">
    <citation type="submission" date="2019-03" db="EMBL/GenBank/DDBJ databases">
        <title>Genomic Encyclopedia of Type Strains, Phase IV (KMG-IV): sequencing the most valuable type-strain genomes for metagenomic binning, comparative biology and taxonomic classification.</title>
        <authorList>
            <person name="Goeker M."/>
        </authorList>
    </citation>
    <scope>NUCLEOTIDE SEQUENCE [LARGE SCALE GENOMIC DNA]</scope>
    <source>
        <strain evidence="8 9">LX-B</strain>
    </source>
</reference>
<dbReference type="GO" id="GO:0046872">
    <property type="term" value="F:metal ion binding"/>
    <property type="evidence" value="ECO:0007669"/>
    <property type="project" value="UniProtKB-KW"/>
</dbReference>
<dbReference type="InterPro" id="IPR009016">
    <property type="entry name" value="Fe_hydrogenase"/>
</dbReference>
<keyword evidence="5" id="KW-0408">Iron</keyword>
<evidence type="ECO:0000259" key="7">
    <source>
        <dbReference type="PROSITE" id="PS51379"/>
    </source>
</evidence>
<dbReference type="NCBIfam" id="TIGR04105">
    <property type="entry name" value="FeFe_hydrog_B1"/>
    <property type="match status" value="1"/>
</dbReference>
<dbReference type="EMBL" id="SLUN01000020">
    <property type="protein sequence ID" value="TCL63797.1"/>
    <property type="molecule type" value="Genomic_DNA"/>
</dbReference>
<dbReference type="InterPro" id="IPR017900">
    <property type="entry name" value="4Fe4S_Fe_S_CS"/>
</dbReference>
<dbReference type="InterPro" id="IPR050294">
    <property type="entry name" value="RnfB_subfamily"/>
</dbReference>
<dbReference type="OrthoDB" id="9798098at2"/>
<keyword evidence="6" id="KW-0411">Iron-sulfur</keyword>
<dbReference type="Proteomes" id="UP000295008">
    <property type="component" value="Unassembled WGS sequence"/>
</dbReference>
<gene>
    <name evidence="8" type="ORF">EDC14_102082</name>
</gene>
<feature type="domain" description="4Fe-4S ferredoxin-type" evidence="7">
    <location>
        <begin position="188"/>
        <end position="217"/>
    </location>
</feature>